<evidence type="ECO:0000313" key="1">
    <source>
        <dbReference type="EMBL" id="MBB5032231.1"/>
    </source>
</evidence>
<evidence type="ECO:0000313" key="2">
    <source>
        <dbReference type="Proteomes" id="UP000590740"/>
    </source>
</evidence>
<organism evidence="1 2">
    <name type="scientific">Prosthecobacter vanneervenii</name>
    <dbReference type="NCBI Taxonomy" id="48466"/>
    <lineage>
        <taxon>Bacteria</taxon>
        <taxon>Pseudomonadati</taxon>
        <taxon>Verrucomicrobiota</taxon>
        <taxon>Verrucomicrobiia</taxon>
        <taxon>Verrucomicrobiales</taxon>
        <taxon>Verrucomicrobiaceae</taxon>
        <taxon>Prosthecobacter</taxon>
    </lineage>
</organism>
<dbReference type="AlphaFoldDB" id="A0A7W7Y9R6"/>
<protein>
    <submittedName>
        <fullName evidence="1">Uncharacterized protein</fullName>
    </submittedName>
</protein>
<reference evidence="1 2" key="1">
    <citation type="submission" date="2020-08" db="EMBL/GenBank/DDBJ databases">
        <title>Genomic Encyclopedia of Type Strains, Phase IV (KMG-IV): sequencing the most valuable type-strain genomes for metagenomic binning, comparative biology and taxonomic classification.</title>
        <authorList>
            <person name="Goeker M."/>
        </authorList>
    </citation>
    <scope>NUCLEOTIDE SEQUENCE [LARGE SCALE GENOMIC DNA]</scope>
    <source>
        <strain evidence="1 2">DSM 12252</strain>
    </source>
</reference>
<keyword evidence="2" id="KW-1185">Reference proteome</keyword>
<gene>
    <name evidence="1" type="ORF">HNQ65_001808</name>
</gene>
<proteinExistence type="predicted"/>
<accession>A0A7W7Y9R6</accession>
<name>A0A7W7Y9R6_9BACT</name>
<dbReference type="EMBL" id="JACHIG010000003">
    <property type="protein sequence ID" value="MBB5032231.1"/>
    <property type="molecule type" value="Genomic_DNA"/>
</dbReference>
<comment type="caution">
    <text evidence="1">The sequence shown here is derived from an EMBL/GenBank/DDBJ whole genome shotgun (WGS) entry which is preliminary data.</text>
</comment>
<dbReference type="Proteomes" id="UP000590740">
    <property type="component" value="Unassembled WGS sequence"/>
</dbReference>
<sequence>MVVTHACSEAFLSYKVFLTVLHAQTDLWYLD</sequence>